<feature type="domain" description="Transposase zinc-binding" evidence="2">
    <location>
        <begin position="15"/>
        <end position="71"/>
    </location>
</feature>
<feature type="compositionally biased region" description="Low complexity" evidence="1">
    <location>
        <begin position="110"/>
        <end position="130"/>
    </location>
</feature>
<evidence type="ECO:0000259" key="2">
    <source>
        <dbReference type="Pfam" id="PF14319"/>
    </source>
</evidence>
<feature type="compositionally biased region" description="Low complexity" evidence="1">
    <location>
        <begin position="137"/>
        <end position="155"/>
    </location>
</feature>
<protein>
    <recommendedName>
        <fullName evidence="2">Transposase zinc-binding domain-containing protein</fullName>
    </recommendedName>
</protein>
<gene>
    <name evidence="3" type="ORF">AV903_11815</name>
</gene>
<dbReference type="Proteomes" id="UP000264980">
    <property type="component" value="Chromosome"/>
</dbReference>
<feature type="region of interest" description="Disordered" evidence="1">
    <location>
        <begin position="107"/>
        <end position="178"/>
    </location>
</feature>
<reference evidence="3 4" key="1">
    <citation type="submission" date="2016-01" db="EMBL/GenBank/DDBJ databases">
        <authorList>
            <person name="Oliw E.H."/>
        </authorList>
    </citation>
    <scope>NUCLEOTIDE SEQUENCE [LARGE SCALE GENOMIC DNA]</scope>
    <source>
        <strain evidence="3 4">MDcuke</strain>
    </source>
</reference>
<organism evidence="3 4">
    <name type="scientific">Erwinia tracheiphila</name>
    <dbReference type="NCBI Taxonomy" id="65700"/>
    <lineage>
        <taxon>Bacteria</taxon>
        <taxon>Pseudomonadati</taxon>
        <taxon>Pseudomonadota</taxon>
        <taxon>Gammaproteobacteria</taxon>
        <taxon>Enterobacterales</taxon>
        <taxon>Erwiniaceae</taxon>
        <taxon>Erwinia</taxon>
    </lineage>
</organism>
<evidence type="ECO:0000313" key="4">
    <source>
        <dbReference type="Proteomes" id="UP000264980"/>
    </source>
</evidence>
<evidence type="ECO:0000313" key="3">
    <source>
        <dbReference type="EMBL" id="AXF76575.1"/>
    </source>
</evidence>
<feature type="compositionally biased region" description="Low complexity" evidence="1">
    <location>
        <begin position="164"/>
        <end position="178"/>
    </location>
</feature>
<accession>A0A345CT08</accession>
<name>A0A345CT08_9GAMM</name>
<dbReference type="Pfam" id="PF14319">
    <property type="entry name" value="Zn_Tnp_IS91"/>
    <property type="match status" value="1"/>
</dbReference>
<dbReference type="EMBL" id="CP013970">
    <property type="protein sequence ID" value="AXF76575.1"/>
    <property type="molecule type" value="Genomic_DNA"/>
</dbReference>
<sequence length="178" mass="18736">MYIPRPAKLLFQHDDGWERFLDKNGHQLSDWTKLSVERMLACGTCAIGVRRYCCSSPDCTHSRFLCQSCKSNVARLRRERRCCAASGVCMTGAPLYTLQPCISPAPPNSSSPSMTAGTATSKNTATASASGPVSPLSACSPVAPAPWASAANAAPRRTAHTPVSSARAASQRPAAPAA</sequence>
<evidence type="ECO:0000256" key="1">
    <source>
        <dbReference type="SAM" id="MobiDB-lite"/>
    </source>
</evidence>
<proteinExistence type="predicted"/>
<dbReference type="AlphaFoldDB" id="A0A345CT08"/>
<dbReference type="RefSeq" id="WP_233481546.1">
    <property type="nucleotide sequence ID" value="NZ_CP089942.1"/>
</dbReference>
<dbReference type="InterPro" id="IPR026889">
    <property type="entry name" value="Zn_Tnp"/>
</dbReference>